<dbReference type="EMBL" id="UINC01001327">
    <property type="protein sequence ID" value="SUZ77724.1"/>
    <property type="molecule type" value="Genomic_DNA"/>
</dbReference>
<dbReference type="PANTHER" id="PTHR42736">
    <property type="entry name" value="PROTEIN-GLUTAMINE GAMMA-GLUTAMYLTRANSFERASE"/>
    <property type="match status" value="1"/>
</dbReference>
<dbReference type="Pfam" id="PF01841">
    <property type="entry name" value="Transglut_core"/>
    <property type="match status" value="1"/>
</dbReference>
<feature type="transmembrane region" description="Helical" evidence="1">
    <location>
        <begin position="45"/>
        <end position="63"/>
    </location>
</feature>
<dbReference type="InterPro" id="IPR052901">
    <property type="entry name" value="Bact_TGase-like"/>
</dbReference>
<accession>A0A381QFQ0</accession>
<dbReference type="Gene3D" id="3.10.620.30">
    <property type="match status" value="1"/>
</dbReference>
<evidence type="ECO:0000256" key="1">
    <source>
        <dbReference type="SAM" id="Phobius"/>
    </source>
</evidence>
<dbReference type="PANTHER" id="PTHR42736:SF1">
    <property type="entry name" value="PROTEIN-GLUTAMINE GAMMA-GLUTAMYLTRANSFERASE"/>
    <property type="match status" value="1"/>
</dbReference>
<keyword evidence="1" id="KW-0472">Membrane</keyword>
<dbReference type="Pfam" id="PF11992">
    <property type="entry name" value="TgpA_N"/>
    <property type="match status" value="1"/>
</dbReference>
<keyword evidence="1" id="KW-1133">Transmembrane helix</keyword>
<proteinExistence type="predicted"/>
<dbReference type="SMART" id="SM00460">
    <property type="entry name" value="TGc"/>
    <property type="match status" value="1"/>
</dbReference>
<name>A0A381QFQ0_9ZZZZ</name>
<dbReference type="InterPro" id="IPR002931">
    <property type="entry name" value="Transglutaminase-like"/>
</dbReference>
<feature type="domain" description="Transglutaminase-like" evidence="2">
    <location>
        <begin position="408"/>
        <end position="479"/>
    </location>
</feature>
<organism evidence="3">
    <name type="scientific">marine metagenome</name>
    <dbReference type="NCBI Taxonomy" id="408172"/>
    <lineage>
        <taxon>unclassified sequences</taxon>
        <taxon>metagenomes</taxon>
        <taxon>ecological metagenomes</taxon>
    </lineage>
</organism>
<dbReference type="InterPro" id="IPR038765">
    <property type="entry name" value="Papain-like_cys_pep_sf"/>
</dbReference>
<keyword evidence="1" id="KW-0812">Transmembrane</keyword>
<dbReference type="InterPro" id="IPR021878">
    <property type="entry name" value="TgpA_N"/>
</dbReference>
<evidence type="ECO:0000313" key="3">
    <source>
        <dbReference type="EMBL" id="SUZ77724.1"/>
    </source>
</evidence>
<protein>
    <recommendedName>
        <fullName evidence="2">Transglutaminase-like domain-containing protein</fullName>
    </recommendedName>
</protein>
<sequence>MGLVALTAFAGGAGFEPLSTLLAALALALALVWQPGSGVSLRLERFLLPIAVVLALRALYVFLVGDDVVIPVVDLLLLLLCAEALRSLEAPNDSRLYYLTFALILAAAAYRPGVIFALSFVAYVVLATVTLVVGHLRRNAAQHGVREPLVERRFLAGMAGLSGVTLLVSGLVFIAFPRFARGWAPRGEVLATSIAGFSDQVSIGEHGSSIYPNPKIVLRVEFPDGTPDNLFGLHWRGRSYDHFDGVRWSRSNSLLPSIGPSRWYEAWGGGRVRQQIYGTPLEVAVLFALHPLLEATSTNPRIEPLFDNAGDHIYWGSGVPSYEAVSVADHPAPEALRRAGSGFSPARDYYTQLPVLPERVSDLADSLTQGLDNDYDRVVAINDFFHTEFDYTLQLPRSAREATLDYFLFERGEGHCEYFSTAMVILLRSLGIHSREVNGFLGGQWNDFGQYLAVTQNEAHSWVEVWFPGYGWVQFDPTPAGTETAAVASSWLWPGHFLFDGLQHQWNKWVLDYNVESQSGLFQRISELFGARPSESQISARQAPGARVDMDWMWLLVVVLAMSTFILLKRSRRYPLEVGLYIQFRESCSRAGFKADAGVAPLLLLDELARVGHPAHARARRLVDYYLRFRFGGQELNALQQQEMRSDLSKARHALRSTRAPIHL</sequence>
<dbReference type="SUPFAM" id="SSF54001">
    <property type="entry name" value="Cysteine proteinases"/>
    <property type="match status" value="1"/>
</dbReference>
<dbReference type="AlphaFoldDB" id="A0A381QFQ0"/>
<feature type="transmembrane region" description="Helical" evidence="1">
    <location>
        <begin position="116"/>
        <end position="134"/>
    </location>
</feature>
<gene>
    <name evidence="3" type="ORF">METZ01_LOCUS30578</name>
</gene>
<reference evidence="3" key="1">
    <citation type="submission" date="2018-05" db="EMBL/GenBank/DDBJ databases">
        <authorList>
            <person name="Lanie J.A."/>
            <person name="Ng W.-L."/>
            <person name="Kazmierczak K.M."/>
            <person name="Andrzejewski T.M."/>
            <person name="Davidsen T.M."/>
            <person name="Wayne K.J."/>
            <person name="Tettelin H."/>
            <person name="Glass J.I."/>
            <person name="Rusch D."/>
            <person name="Podicherti R."/>
            <person name="Tsui H.-C.T."/>
            <person name="Winkler M.E."/>
        </authorList>
    </citation>
    <scope>NUCLEOTIDE SEQUENCE</scope>
</reference>
<feature type="transmembrane region" description="Helical" evidence="1">
    <location>
        <begin position="154"/>
        <end position="176"/>
    </location>
</feature>
<feature type="transmembrane region" description="Helical" evidence="1">
    <location>
        <begin position="6"/>
        <end position="33"/>
    </location>
</feature>
<evidence type="ECO:0000259" key="2">
    <source>
        <dbReference type="SMART" id="SM00460"/>
    </source>
</evidence>
<feature type="transmembrane region" description="Helical" evidence="1">
    <location>
        <begin position="552"/>
        <end position="568"/>
    </location>
</feature>